<dbReference type="PANTHER" id="PTHR12338:SF5">
    <property type="entry name" value="ANTIGEN 43-RELATED"/>
    <property type="match status" value="1"/>
</dbReference>
<dbReference type="InterPro" id="IPR012334">
    <property type="entry name" value="Pectin_lyas_fold"/>
</dbReference>
<keyword evidence="4" id="KW-1185">Reference proteome</keyword>
<feature type="signal peptide" evidence="1">
    <location>
        <begin position="1"/>
        <end position="34"/>
    </location>
</feature>
<dbReference type="SMART" id="SM00912">
    <property type="entry name" value="Haemagg_act"/>
    <property type="match status" value="1"/>
</dbReference>
<keyword evidence="1" id="KW-0732">Signal</keyword>
<dbReference type="InterPro" id="IPR050909">
    <property type="entry name" value="Bact_Autotransporter_VF"/>
</dbReference>
<dbReference type="Proteomes" id="UP000766336">
    <property type="component" value="Unassembled WGS sequence"/>
</dbReference>
<feature type="chain" id="PRO_5045993845" evidence="1">
    <location>
        <begin position="35"/>
        <end position="1592"/>
    </location>
</feature>
<dbReference type="SUPFAM" id="SSF51126">
    <property type="entry name" value="Pectin lyase-like"/>
    <property type="match status" value="1"/>
</dbReference>
<dbReference type="InterPro" id="IPR008638">
    <property type="entry name" value="FhaB/CdiA-like_TPS"/>
</dbReference>
<organism evidence="3 4">
    <name type="scientific">Roseococcus pinisoli</name>
    <dbReference type="NCBI Taxonomy" id="2835040"/>
    <lineage>
        <taxon>Bacteria</taxon>
        <taxon>Pseudomonadati</taxon>
        <taxon>Pseudomonadota</taxon>
        <taxon>Alphaproteobacteria</taxon>
        <taxon>Acetobacterales</taxon>
        <taxon>Roseomonadaceae</taxon>
        <taxon>Roseococcus</taxon>
    </lineage>
</organism>
<dbReference type="InterPro" id="IPR011050">
    <property type="entry name" value="Pectin_lyase_fold/virulence"/>
</dbReference>
<gene>
    <name evidence="3" type="ORF">KHU32_02040</name>
</gene>
<evidence type="ECO:0000313" key="4">
    <source>
        <dbReference type="Proteomes" id="UP000766336"/>
    </source>
</evidence>
<reference evidence="3 4" key="1">
    <citation type="submission" date="2021-05" db="EMBL/GenBank/DDBJ databases">
        <title>Roseococcus sp. XZZS9, whole genome shotgun sequencing project.</title>
        <authorList>
            <person name="Zhao G."/>
            <person name="Shen L."/>
        </authorList>
    </citation>
    <scope>NUCLEOTIDE SEQUENCE [LARGE SCALE GENOMIC DNA]</scope>
    <source>
        <strain evidence="3 4">XZZS9</strain>
    </source>
</reference>
<evidence type="ECO:0000256" key="1">
    <source>
        <dbReference type="SAM" id="SignalP"/>
    </source>
</evidence>
<dbReference type="PANTHER" id="PTHR12338">
    <property type="entry name" value="AUTOTRANSPORTER"/>
    <property type="match status" value="1"/>
</dbReference>
<dbReference type="Pfam" id="PF05860">
    <property type="entry name" value="TPS"/>
    <property type="match status" value="1"/>
</dbReference>
<name>A0ABS5Q7Q6_9PROT</name>
<proteinExistence type="predicted"/>
<sequence>MPTTSLPDLHLARRGLRTALLAGTALMLPSLAEAQPAPNARPQGGQVVAGSATIGGDAGRTVIQQSTDRAAINWQSFDVGRNQAVQFQQPSSTSVTLNRVITPNPSQIAGQITANGQIAIVNQSGVVFHQGSTVNAAGLVVSTANITNEAFMRGGRMNFDQPGRPDARIETNGTITVREAGLAALVAPQVANRGVIRARAGRVVLAGAETSVVDLHGDGLLSLEITSPVRQAPTNGEALVTNTGTVTATGGTVVLTASAVDGIVQDLVRASGRIAANTDAATGRTGRVVVAGNGGAVRIEGTVSAQGRAAGTTGGDIQILGDRNLVDSTARVNASGRAGGGTIAIGGTAPRNTSRLSQRTGIAQGAVVRADATERGNGGTVVVNSSEYTVHAGALSARGAGEGGNGGFIEVSGQQGLAIMGAVDVGAGPNGRGGTFLIDPTTITIVADGTGGINTSVTDFTGAILGSASPPPISVIAAGIVNDPVFNNATIELQATQTITVNAAINRTTIGGLTLTAGTNIVVNAPITIASGDLTMTGQNITISGALLTQNGGISLTTTSSLGTLTINSDVRAIGGNIGLTGASYTTDPSILLGATVQVDGDRRITTQGNIATSNNLGRFVGGELNVTLSGTNTELLNDNQIDVLVGMDSSGANRFRNIGSLRVTGGVGGTVNSFTSIDVVGGDLTIAGFVGGGGGFGNVEGAATLLRASGNITLEGNGGIGSPTIRAQAGYDFSAAAPNPTAAGGILLQGTIGGYGGGSATTIELAAGLGGISQTGGSLQASSLVLQTGGSATFSMTPQFEGSVGFGAAVDALSGNVSGNLTLNSTAGDQSTVDLTLGNLTVGGTLSLIRNVPNGSIVQLEDTAITASQLDMQFTGFRVDLYNQNAISRLGTIDVVTNFVPGLGQGSFWLTTATDLTIAGPGRINFVGYSFGLRADGDLRLGAGSTFNFSPINTDSLSRASLSAGGTLAIGGSIRGTDATFLSLSGAEIVQTGGSIATSDLVVSATGNAYLDGASAGQSNQVENLSSLDVGGNFVLDNGISNLSVSGSIFNEFPEYRAGTFSIRTAGNVAIYQDVIAEQRATFLVGGLSGLRGVQLQTQLLEVAPYSPQAMQLGGSVEDPGFVLSDNILAGIRFTSLRVGATTFDGVTTTTATNLTIPFSFTLPTDPQLPGSLDLRSLGDITQAPGTTLSAPLLTGQAGGNIALGNAGNDLAQIGDLSAGGTLTLRTDGSQILAGTLSGSTMNLTTGGTLTQGANGRVTGGTLRLNTAGNATLLGANAIAGLGASNVGGDLRLSNNSAQLGVAAGNLVFASGLLDINQAGSFVIDGTVSGSSTSLRATGHLQVNGNSAIARVGDLGLQADSFGLNGLLQAAGQIIVQAASSASLGGTAIGSQLGITAPNITFNGLNAVNTPVSLYLGAGGASSGALDTSALNVFGGSGTNLTGSIGGIGGGPAAALGRRGSTDGTLIGEPLPQPNRYLFNNCPIGVVGCAPIVIPPEPELPVSPTPVPPTPGGEVSFPPDIEPSFPYLITFDSAPFLAVSSNPLEQAATLENAATALQQLRAPTPTLSVRLYRDNSEEGELAPPNVRGEDF</sequence>
<dbReference type="RefSeq" id="WP_213668372.1">
    <property type="nucleotide sequence ID" value="NZ_JAHCDA010000001.1"/>
</dbReference>
<comment type="caution">
    <text evidence="3">The sequence shown here is derived from an EMBL/GenBank/DDBJ whole genome shotgun (WGS) entry which is preliminary data.</text>
</comment>
<evidence type="ECO:0000313" key="3">
    <source>
        <dbReference type="EMBL" id="MBS7809699.1"/>
    </source>
</evidence>
<dbReference type="NCBIfam" id="TIGR01901">
    <property type="entry name" value="adhes_NPXG"/>
    <property type="match status" value="1"/>
</dbReference>
<dbReference type="Gene3D" id="2.160.20.10">
    <property type="entry name" value="Single-stranded right-handed beta-helix, Pectin lyase-like"/>
    <property type="match status" value="1"/>
</dbReference>
<evidence type="ECO:0000259" key="2">
    <source>
        <dbReference type="SMART" id="SM00912"/>
    </source>
</evidence>
<feature type="domain" description="Filamentous haemagglutinin FhaB/tRNA nuclease CdiA-like TPS" evidence="2">
    <location>
        <begin position="38"/>
        <end position="150"/>
    </location>
</feature>
<dbReference type="EMBL" id="JAHCDA010000001">
    <property type="protein sequence ID" value="MBS7809699.1"/>
    <property type="molecule type" value="Genomic_DNA"/>
</dbReference>
<protein>
    <submittedName>
        <fullName evidence="3">Filamentous hemagglutinin N-terminal domain-containing protein</fullName>
    </submittedName>
</protein>
<accession>A0ABS5Q7Q6</accession>